<dbReference type="GO" id="GO:0003848">
    <property type="term" value="F:2-amino-4-hydroxy-6-hydroxymethyldihydropteridine diphosphokinase activity"/>
    <property type="evidence" value="ECO:0007669"/>
    <property type="project" value="UniProtKB-EC"/>
</dbReference>
<dbReference type="UniPathway" id="UPA00077">
    <property type="reaction ID" value="UER00155"/>
</dbReference>
<dbReference type="Pfam" id="PF01288">
    <property type="entry name" value="HPPK"/>
    <property type="match status" value="1"/>
</dbReference>
<keyword evidence="3 9" id="KW-0808">Transferase</keyword>
<dbReference type="EC" id="2.7.6.3" evidence="2"/>
<evidence type="ECO:0000256" key="3">
    <source>
        <dbReference type="ARBA" id="ARBA00022679"/>
    </source>
</evidence>
<keyword evidence="4" id="KW-0547">Nucleotide-binding</keyword>
<dbReference type="GO" id="GO:0046656">
    <property type="term" value="P:folic acid biosynthetic process"/>
    <property type="evidence" value="ECO:0007669"/>
    <property type="project" value="UniProtKB-KW"/>
</dbReference>
<dbReference type="GO" id="GO:0016301">
    <property type="term" value="F:kinase activity"/>
    <property type="evidence" value="ECO:0007669"/>
    <property type="project" value="UniProtKB-KW"/>
</dbReference>
<proteinExistence type="predicted"/>
<evidence type="ECO:0000256" key="2">
    <source>
        <dbReference type="ARBA" id="ARBA00013253"/>
    </source>
</evidence>
<evidence type="ECO:0000256" key="6">
    <source>
        <dbReference type="ARBA" id="ARBA00022840"/>
    </source>
</evidence>
<evidence type="ECO:0000256" key="4">
    <source>
        <dbReference type="ARBA" id="ARBA00022741"/>
    </source>
</evidence>
<protein>
    <recommendedName>
        <fullName evidence="2">2-amino-4-hydroxy-6-hydroxymethyldihydropteridine diphosphokinase</fullName>
        <ecNumber evidence="2">2.7.6.3</ecNumber>
    </recommendedName>
</protein>
<keyword evidence="5 9" id="KW-0418">Kinase</keyword>
<sequence>MKNPEVDVFLSIGSNIDRHLHITQALDDLKQLFGISTCSSVYESEAIGFPGKPFFNLAVGFLTNREAREVKRLLREVEVKHGRKPDAAKFEARTLDIDMLAYGNQVITEDGLMLPHPDITRYAFMLEPLAEIAPDYVHPLLGRTYQEIWDNFDPEMVNQHSVALVGKP</sequence>
<dbReference type="GO" id="GO:0005524">
    <property type="term" value="F:ATP binding"/>
    <property type="evidence" value="ECO:0007669"/>
    <property type="project" value="UniProtKB-KW"/>
</dbReference>
<dbReference type="PANTHER" id="PTHR43071:SF2">
    <property type="entry name" value="2-AMINO-4-HYDROXY-6-HYDROXYMETHYLDIHYDROPTERIDINE PYROPHOSPHOKINASE"/>
    <property type="match status" value="1"/>
</dbReference>
<keyword evidence="6" id="KW-0067">ATP-binding</keyword>
<dbReference type="KEGG" id="mmob:F6R98_18580"/>
<evidence type="ECO:0000256" key="1">
    <source>
        <dbReference type="ARBA" id="ARBA00005051"/>
    </source>
</evidence>
<accession>A0A5Q0BLB0</accession>
<dbReference type="Gene3D" id="3.30.70.560">
    <property type="entry name" value="7,8-Dihydro-6-hydroxymethylpterin-pyrophosphokinase HPPK"/>
    <property type="match status" value="1"/>
</dbReference>
<dbReference type="EMBL" id="CP044205">
    <property type="protein sequence ID" value="QFY44389.1"/>
    <property type="molecule type" value="Genomic_DNA"/>
</dbReference>
<dbReference type="SUPFAM" id="SSF55083">
    <property type="entry name" value="6-hydroxymethyl-7,8-dihydropterin pyrophosphokinase, HPPK"/>
    <property type="match status" value="1"/>
</dbReference>
<organism evidence="9 10">
    <name type="scientific">Candidatus Methylospira mobilis</name>
    <dbReference type="NCBI Taxonomy" id="1808979"/>
    <lineage>
        <taxon>Bacteria</taxon>
        <taxon>Pseudomonadati</taxon>
        <taxon>Pseudomonadota</taxon>
        <taxon>Gammaproteobacteria</taxon>
        <taxon>Methylococcales</taxon>
        <taxon>Methylococcaceae</taxon>
        <taxon>Candidatus Methylospira</taxon>
    </lineage>
</organism>
<dbReference type="AlphaFoldDB" id="A0A5Q0BLB0"/>
<dbReference type="PANTHER" id="PTHR43071">
    <property type="entry name" value="2-AMINO-4-HYDROXY-6-HYDROXYMETHYLDIHYDROPTERIDINE PYROPHOSPHOKINASE"/>
    <property type="match status" value="1"/>
</dbReference>
<evidence type="ECO:0000313" key="9">
    <source>
        <dbReference type="EMBL" id="QFY44389.1"/>
    </source>
</evidence>
<evidence type="ECO:0000256" key="7">
    <source>
        <dbReference type="ARBA" id="ARBA00022909"/>
    </source>
</evidence>
<comment type="pathway">
    <text evidence="1">Cofactor biosynthesis; tetrahydrofolate biosynthesis; 2-amino-4-hydroxy-6-hydroxymethyl-7,8-dihydropteridine diphosphate from 7,8-dihydroneopterin triphosphate: step 4/4.</text>
</comment>
<dbReference type="InterPro" id="IPR000550">
    <property type="entry name" value="Hppk"/>
</dbReference>
<dbReference type="GO" id="GO:0046654">
    <property type="term" value="P:tetrahydrofolate biosynthetic process"/>
    <property type="evidence" value="ECO:0007669"/>
    <property type="project" value="UniProtKB-UniPathway"/>
</dbReference>
<keyword evidence="10" id="KW-1185">Reference proteome</keyword>
<evidence type="ECO:0000256" key="5">
    <source>
        <dbReference type="ARBA" id="ARBA00022777"/>
    </source>
</evidence>
<evidence type="ECO:0000259" key="8">
    <source>
        <dbReference type="Pfam" id="PF01288"/>
    </source>
</evidence>
<evidence type="ECO:0000313" key="10">
    <source>
        <dbReference type="Proteomes" id="UP000325755"/>
    </source>
</evidence>
<dbReference type="InterPro" id="IPR035907">
    <property type="entry name" value="Hppk_sf"/>
</dbReference>
<dbReference type="InParanoid" id="A0A5Q0BLB0"/>
<dbReference type="OrthoDB" id="9790168at2"/>
<reference evidence="9 10" key="1">
    <citation type="submission" date="2019-09" db="EMBL/GenBank/DDBJ databases">
        <title>Ecophysiology of the spiral-shaped methanotroph Methylospira mobilis as revealed by the complete genome sequence.</title>
        <authorList>
            <person name="Oshkin I.Y."/>
            <person name="Dedysh S.N."/>
            <person name="Miroshnikov K."/>
            <person name="Danilova O.V."/>
            <person name="Hakobyan A."/>
            <person name="Liesack W."/>
        </authorList>
    </citation>
    <scope>NUCLEOTIDE SEQUENCE [LARGE SCALE GENOMIC DNA]</scope>
    <source>
        <strain evidence="9 10">Shm1</strain>
    </source>
</reference>
<dbReference type="CDD" id="cd00483">
    <property type="entry name" value="HPPK"/>
    <property type="match status" value="1"/>
</dbReference>
<keyword evidence="7" id="KW-0289">Folate biosynthesis</keyword>
<feature type="domain" description="7,8-dihydro-6-hydroxymethylpterin-pyrophosphokinase" evidence="8">
    <location>
        <begin position="9"/>
        <end position="134"/>
    </location>
</feature>
<dbReference type="RefSeq" id="WP_153250354.1">
    <property type="nucleotide sequence ID" value="NZ_CP044205.1"/>
</dbReference>
<gene>
    <name evidence="9" type="primary">folK</name>
    <name evidence="9" type="ORF">F6R98_18580</name>
</gene>
<dbReference type="Proteomes" id="UP000325755">
    <property type="component" value="Chromosome"/>
</dbReference>
<dbReference type="NCBIfam" id="TIGR01498">
    <property type="entry name" value="folK"/>
    <property type="match status" value="1"/>
</dbReference>
<name>A0A5Q0BLB0_9GAMM</name>